<dbReference type="AlphaFoldDB" id="A0A1H1ETJ6"/>
<gene>
    <name evidence="2" type="ORF">SAMN05216231_3034</name>
</gene>
<feature type="compositionally biased region" description="Basic and acidic residues" evidence="1">
    <location>
        <begin position="498"/>
        <end position="533"/>
    </location>
</feature>
<evidence type="ECO:0000256" key="1">
    <source>
        <dbReference type="SAM" id="MobiDB-lite"/>
    </source>
</evidence>
<feature type="compositionally biased region" description="Basic residues" evidence="1">
    <location>
        <begin position="486"/>
        <end position="497"/>
    </location>
</feature>
<protein>
    <submittedName>
        <fullName evidence="2">Uncharacterized protein</fullName>
    </submittedName>
</protein>
<dbReference type="EMBL" id="FNKD01000003">
    <property type="protein sequence ID" value="SDQ91864.1"/>
    <property type="molecule type" value="Genomic_DNA"/>
</dbReference>
<feature type="compositionally biased region" description="Polar residues" evidence="1">
    <location>
        <begin position="475"/>
        <end position="485"/>
    </location>
</feature>
<accession>A0A1H1ETJ6</accession>
<evidence type="ECO:0000313" key="3">
    <source>
        <dbReference type="Proteomes" id="UP000199444"/>
    </source>
</evidence>
<sequence length="645" mass="74228">MKLQTLKHKKWKFSPIPNIEESSFNKTLERFHAMGVNGLTRENIQNSLDGRMLNNNGPVILKIETGSINERDIPGIEEVKERIMDLEGRNNYTNETISHMKNKLGQDEVRYISFEDINTRGLTGARNGQSGSKKDTWGIYAYNKGVHFEEDSQEVEISRGGSHGVGKIASNAASDLHVMYFANCDENGEQHLGGTVQLIEHVYNGQAFRSTGYFTDIEVYDDNSSKFYPYENNFHEVFQKDSRGLKIIIPYFRKEYDDEKAIIKSICDSFFIAILKNELEVHVNEEEVKKDTILNYVKDQDYYNQDITEAKKEFTPLYLDTYLEAPSREIIVSNGEEDFQFQLYFKYNEEIPKGRVAIVRTIGMKIEDFKVTGNATKPFNAVLIGGSKEDAYLKSLENESHTKLSKDHFSDTQLKRLATRFINNLSKEIRKVIEEAIKQHNPTDGLMDTKDILYVVETQLKKDLENSMGTVKINNGKSIVKSTGKQSKKERRNKRGGRKSEAKNEKNSPQRKRDPLKWQKSNKEMDNTQEEGKKLYSAHPEMVERVIISDKEMIKFDFTKSDQLGGEKVCDISLSIIDGMGVEYTDEFKIQNNYQEILDVNAAKRCAYKKNVIQGVQIKDGVAQLQLKLRKTFNRSLKFIYYVEV</sequence>
<dbReference type="STRING" id="553311.SAMN05216231_3034"/>
<organism evidence="2 3">
    <name type="scientific">Virgibacillus salinus</name>
    <dbReference type="NCBI Taxonomy" id="553311"/>
    <lineage>
        <taxon>Bacteria</taxon>
        <taxon>Bacillati</taxon>
        <taxon>Bacillota</taxon>
        <taxon>Bacilli</taxon>
        <taxon>Bacillales</taxon>
        <taxon>Bacillaceae</taxon>
        <taxon>Virgibacillus</taxon>
    </lineage>
</organism>
<dbReference type="RefSeq" id="WP_092493791.1">
    <property type="nucleotide sequence ID" value="NZ_FNKD01000003.1"/>
</dbReference>
<evidence type="ECO:0000313" key="2">
    <source>
        <dbReference type="EMBL" id="SDQ91864.1"/>
    </source>
</evidence>
<proteinExistence type="predicted"/>
<feature type="region of interest" description="Disordered" evidence="1">
    <location>
        <begin position="475"/>
        <end position="533"/>
    </location>
</feature>
<dbReference type="Proteomes" id="UP000199444">
    <property type="component" value="Unassembled WGS sequence"/>
</dbReference>
<name>A0A1H1ETJ6_9BACI</name>
<keyword evidence="3" id="KW-1185">Reference proteome</keyword>
<reference evidence="2 3" key="1">
    <citation type="submission" date="2016-10" db="EMBL/GenBank/DDBJ databases">
        <authorList>
            <person name="de Groot N.N."/>
        </authorList>
    </citation>
    <scope>NUCLEOTIDE SEQUENCE [LARGE SCALE GENOMIC DNA]</scope>
    <source>
        <strain evidence="2 3">CGMCC 1.10449</strain>
    </source>
</reference>